<reference evidence="1" key="1">
    <citation type="submission" date="2021-03" db="EMBL/GenBank/DDBJ databases">
        <authorList>
            <person name="Tagirdzhanova G."/>
        </authorList>
    </citation>
    <scope>NUCLEOTIDE SEQUENCE</scope>
</reference>
<protein>
    <submittedName>
        <fullName evidence="1">Uncharacterized protein</fullName>
    </submittedName>
</protein>
<dbReference type="Proteomes" id="UP000664203">
    <property type="component" value="Unassembled WGS sequence"/>
</dbReference>
<evidence type="ECO:0000313" key="1">
    <source>
        <dbReference type="EMBL" id="CAF9941905.1"/>
    </source>
</evidence>
<proteinExistence type="predicted"/>
<dbReference type="AlphaFoldDB" id="A0A8H3J6V5"/>
<dbReference type="EMBL" id="CAJPDR010000698">
    <property type="protein sequence ID" value="CAF9941905.1"/>
    <property type="molecule type" value="Genomic_DNA"/>
</dbReference>
<keyword evidence="2" id="KW-1185">Reference proteome</keyword>
<name>A0A8H3J6V5_9LECA</name>
<evidence type="ECO:0000313" key="2">
    <source>
        <dbReference type="Proteomes" id="UP000664203"/>
    </source>
</evidence>
<dbReference type="OrthoDB" id="3521506at2759"/>
<comment type="caution">
    <text evidence="1">The sequence shown here is derived from an EMBL/GenBank/DDBJ whole genome shotgun (WGS) entry which is preliminary data.</text>
</comment>
<organism evidence="1 2">
    <name type="scientific">Alectoria fallacina</name>
    <dbReference type="NCBI Taxonomy" id="1903189"/>
    <lineage>
        <taxon>Eukaryota</taxon>
        <taxon>Fungi</taxon>
        <taxon>Dikarya</taxon>
        <taxon>Ascomycota</taxon>
        <taxon>Pezizomycotina</taxon>
        <taxon>Lecanoromycetes</taxon>
        <taxon>OSLEUM clade</taxon>
        <taxon>Lecanoromycetidae</taxon>
        <taxon>Lecanorales</taxon>
        <taxon>Lecanorineae</taxon>
        <taxon>Parmeliaceae</taxon>
        <taxon>Alectoria</taxon>
    </lineage>
</organism>
<sequence length="106" mass="11629">MGKDDISNFLDSIPDDKLCNWSDSIHHICFDTKLGYRMEHQGINQDGTHRIVIRTMKGGKSKASKNLSNSTVIARTYVTSPGIPQNVRGALKESAEGLGELVITKA</sequence>
<accession>A0A8H3J6V5</accession>
<gene>
    <name evidence="1" type="ORF">ALECFALPRED_009378</name>
</gene>